<evidence type="ECO:0000256" key="1">
    <source>
        <dbReference type="ARBA" id="ARBA00022729"/>
    </source>
</evidence>
<dbReference type="EMBL" id="JACIGK010000013">
    <property type="protein sequence ID" value="MBB4266357.1"/>
    <property type="molecule type" value="Genomic_DNA"/>
</dbReference>
<name>A0A7W6WAD1_9PROT</name>
<gene>
    <name evidence="3" type="ORF">GGD89_001988</name>
</gene>
<dbReference type="AlphaFoldDB" id="A0A7W6WAD1"/>
<dbReference type="PANTHER" id="PTHR35936">
    <property type="entry name" value="MEMBRANE-BOUND LYTIC MUREIN TRANSGLYCOSYLASE F"/>
    <property type="match status" value="1"/>
</dbReference>
<proteinExistence type="predicted"/>
<dbReference type="SMART" id="SM00062">
    <property type="entry name" value="PBPb"/>
    <property type="match status" value="1"/>
</dbReference>
<dbReference type="SUPFAM" id="SSF53850">
    <property type="entry name" value="Periplasmic binding protein-like II"/>
    <property type="match status" value="1"/>
</dbReference>
<dbReference type="Proteomes" id="UP000554286">
    <property type="component" value="Unassembled WGS sequence"/>
</dbReference>
<reference evidence="3 4" key="1">
    <citation type="submission" date="2020-08" db="EMBL/GenBank/DDBJ databases">
        <title>Genome sequencing of Purple Non-Sulfur Bacteria from various extreme environments.</title>
        <authorList>
            <person name="Mayer M."/>
        </authorList>
    </citation>
    <scope>NUCLEOTIDE SEQUENCE [LARGE SCALE GENOMIC DNA]</scope>
    <source>
        <strain evidence="3 4">JA131</strain>
    </source>
</reference>
<evidence type="ECO:0000313" key="3">
    <source>
        <dbReference type="EMBL" id="MBB4266357.1"/>
    </source>
</evidence>
<feature type="domain" description="Solute-binding protein family 3/N-terminal" evidence="2">
    <location>
        <begin position="35"/>
        <end position="276"/>
    </location>
</feature>
<comment type="caution">
    <text evidence="3">The sequence shown here is derived from an EMBL/GenBank/DDBJ whole genome shotgun (WGS) entry which is preliminary data.</text>
</comment>
<dbReference type="RefSeq" id="WP_184044669.1">
    <property type="nucleotide sequence ID" value="NZ_JACIGK010000013.1"/>
</dbReference>
<evidence type="ECO:0000313" key="4">
    <source>
        <dbReference type="Proteomes" id="UP000554286"/>
    </source>
</evidence>
<dbReference type="InterPro" id="IPR001638">
    <property type="entry name" value="Solute-binding_3/MltF_N"/>
</dbReference>
<protein>
    <submittedName>
        <fullName evidence="3">ABC-type amino acid transport substrate-binding protein</fullName>
    </submittedName>
</protein>
<dbReference type="Gene3D" id="3.40.190.10">
    <property type="entry name" value="Periplasmic binding protein-like II"/>
    <property type="match status" value="2"/>
</dbReference>
<keyword evidence="4" id="KW-1185">Reference proteome</keyword>
<keyword evidence="1" id="KW-0732">Signal</keyword>
<accession>A0A7W6WAD1</accession>
<sequence>MLVVAGLGLAAAIMATGGDRTRDGAVPSPLAPGRSLTVATVEGALPLSGTRPDGRLGGFHVAVARAVCARLGAECRFAMMAPAELMRALKTGAVDMVAADVVAWPDETAGVVLAPPHARRSSLVVARAALVDEAAPAGDDAPPAGAEPANLAVLSGRVVAAVAGSDQAAALRGLAPAEASVVLAERQAEVLRALREGDADVAVLPLSVAVAFLMRGEGAGFRVLGGPVRAARAGGPVSLAVDPGDAALARAVGRAVIDLRREGRLMAMARDMLPLPEAAAPLATVARPRAARP</sequence>
<organism evidence="3 4">
    <name type="scientific">Roseospira visakhapatnamensis</name>
    <dbReference type="NCBI Taxonomy" id="390880"/>
    <lineage>
        <taxon>Bacteria</taxon>
        <taxon>Pseudomonadati</taxon>
        <taxon>Pseudomonadota</taxon>
        <taxon>Alphaproteobacteria</taxon>
        <taxon>Rhodospirillales</taxon>
        <taxon>Rhodospirillaceae</taxon>
        <taxon>Roseospira</taxon>
    </lineage>
</organism>
<evidence type="ECO:0000259" key="2">
    <source>
        <dbReference type="SMART" id="SM00062"/>
    </source>
</evidence>
<dbReference type="Pfam" id="PF00497">
    <property type="entry name" value="SBP_bac_3"/>
    <property type="match status" value="1"/>
</dbReference>